<dbReference type="Gene3D" id="2.30.42.10">
    <property type="match status" value="1"/>
</dbReference>
<feature type="chain" id="PRO_5014820263" evidence="1">
    <location>
        <begin position="23"/>
        <end position="528"/>
    </location>
</feature>
<dbReference type="InterPro" id="IPR041613">
    <property type="entry name" value="Pept_S41_N"/>
</dbReference>
<sequence length="528" mass="58866">MKKINIILKSSRLLLLSFTALALFNCSKNDEPTTTADPIVVEPVTLNSEINDFIWRGLNEIYLWQEDVPNLSDTKFFSNSDYVTFYNNYGKSDELSQDIVKNYFTFLNDYNTPESLFDDLLYQKDVIDRFSWIEDDYVALENFFQGNSNSNGLDFGLVRLSGSDDVFGYVRYLANNSDASGKDIHRGDFFLTVNGQQLNVNNYANLLFGANNTYTLGMANITNNAIALNGKVVELTKTNFTESPILVNKVIDVGGIKVGYLMYNQFLVNFELELNNVFSQFKAEGIDELVLDLRYNLGGNGYIAVDLASMITGQFEGEIFYKEQWNSKYQAYFEANAPEILVNPFVNELSDGTPINSLNLNKVYILTTDETASSSELMINGLNPYIDVIQIGTNTTGKFHGSVTLYDSPNFEKTGANPNHKYAMQPLVIKATNVNGVSDYYDGLVPDYLITYNTSAGTVEGENLLNLGTLGDANEPFLAKALELITGTTTKFDLDKANKPGVKVEPVASSKDFNTRGSGLIVDFKQIK</sequence>
<organism evidence="4 5">
    <name type="scientific">Confluentibacter flavum</name>
    <dbReference type="NCBI Taxonomy" id="1909700"/>
    <lineage>
        <taxon>Bacteria</taxon>
        <taxon>Pseudomonadati</taxon>
        <taxon>Bacteroidota</taxon>
        <taxon>Flavobacteriia</taxon>
        <taxon>Flavobacteriales</taxon>
        <taxon>Flavobacteriaceae</taxon>
        <taxon>Confluentibacter</taxon>
    </lineage>
</organism>
<dbReference type="Pfam" id="PF18294">
    <property type="entry name" value="Pept_S41_N"/>
    <property type="match status" value="1"/>
</dbReference>
<evidence type="ECO:0000256" key="1">
    <source>
        <dbReference type="SAM" id="SignalP"/>
    </source>
</evidence>
<gene>
    <name evidence="4" type="ORF">CSW08_03955</name>
</gene>
<dbReference type="Proteomes" id="UP000233435">
    <property type="component" value="Unassembled WGS sequence"/>
</dbReference>
<dbReference type="InterPro" id="IPR005151">
    <property type="entry name" value="Tail-specific_protease"/>
</dbReference>
<dbReference type="InterPro" id="IPR036034">
    <property type="entry name" value="PDZ_sf"/>
</dbReference>
<keyword evidence="1" id="KW-0732">Signal</keyword>
<dbReference type="GO" id="GO:0007165">
    <property type="term" value="P:signal transduction"/>
    <property type="evidence" value="ECO:0007669"/>
    <property type="project" value="TreeGrafter"/>
</dbReference>
<accession>A0A2N3HN67</accession>
<feature type="signal peptide" evidence="1">
    <location>
        <begin position="1"/>
        <end position="22"/>
    </location>
</feature>
<dbReference type="AlphaFoldDB" id="A0A2N3HN67"/>
<dbReference type="Gene3D" id="3.90.226.10">
    <property type="entry name" value="2-enoyl-CoA Hydratase, Chain A, domain 1"/>
    <property type="match status" value="1"/>
</dbReference>
<evidence type="ECO:0000313" key="4">
    <source>
        <dbReference type="EMBL" id="PKQ46324.1"/>
    </source>
</evidence>
<evidence type="ECO:0000313" key="5">
    <source>
        <dbReference type="Proteomes" id="UP000233435"/>
    </source>
</evidence>
<protein>
    <submittedName>
        <fullName evidence="4">Peptidase S41</fullName>
    </submittedName>
</protein>
<dbReference type="GO" id="GO:0004175">
    <property type="term" value="F:endopeptidase activity"/>
    <property type="evidence" value="ECO:0007669"/>
    <property type="project" value="TreeGrafter"/>
</dbReference>
<dbReference type="EMBL" id="PJEO01000014">
    <property type="protein sequence ID" value="PKQ46324.1"/>
    <property type="molecule type" value="Genomic_DNA"/>
</dbReference>
<dbReference type="Pfam" id="PF03572">
    <property type="entry name" value="Peptidase_S41"/>
    <property type="match status" value="1"/>
</dbReference>
<name>A0A2N3HN67_9FLAO</name>
<dbReference type="OrthoDB" id="7168509at2"/>
<dbReference type="GO" id="GO:0006508">
    <property type="term" value="P:proteolysis"/>
    <property type="evidence" value="ECO:0007669"/>
    <property type="project" value="InterPro"/>
</dbReference>
<dbReference type="SUPFAM" id="SSF52096">
    <property type="entry name" value="ClpP/crotonase"/>
    <property type="match status" value="1"/>
</dbReference>
<dbReference type="PANTHER" id="PTHR32060">
    <property type="entry name" value="TAIL-SPECIFIC PROTEASE"/>
    <property type="match status" value="1"/>
</dbReference>
<comment type="caution">
    <text evidence="4">The sequence shown here is derived from an EMBL/GenBank/DDBJ whole genome shotgun (WGS) entry which is preliminary data.</text>
</comment>
<dbReference type="InterPro" id="IPR029045">
    <property type="entry name" value="ClpP/crotonase-like_dom_sf"/>
</dbReference>
<evidence type="ECO:0000259" key="3">
    <source>
        <dbReference type="Pfam" id="PF18294"/>
    </source>
</evidence>
<feature type="domain" description="Peptidase S41 N-terminal" evidence="3">
    <location>
        <begin position="49"/>
        <end position="132"/>
    </location>
</feature>
<dbReference type="RefSeq" id="WP_106658601.1">
    <property type="nucleotide sequence ID" value="NZ_PJEO01000014.1"/>
</dbReference>
<reference evidence="4 5" key="1">
    <citation type="submission" date="2017-12" db="EMBL/GenBank/DDBJ databases">
        <title>Confluentibacter flavum sp. nov., isolated from the saline lake.</title>
        <authorList>
            <person name="Yu L."/>
        </authorList>
    </citation>
    <scope>NUCLEOTIDE SEQUENCE [LARGE SCALE GENOMIC DNA]</scope>
    <source>
        <strain evidence="4 5">3B</strain>
    </source>
</reference>
<dbReference type="GO" id="GO:0030288">
    <property type="term" value="C:outer membrane-bounded periplasmic space"/>
    <property type="evidence" value="ECO:0007669"/>
    <property type="project" value="TreeGrafter"/>
</dbReference>
<proteinExistence type="predicted"/>
<dbReference type="Gene3D" id="3.30.750.170">
    <property type="match status" value="1"/>
</dbReference>
<feature type="domain" description="Tail specific protease" evidence="2">
    <location>
        <begin position="257"/>
        <end position="399"/>
    </location>
</feature>
<dbReference type="PANTHER" id="PTHR32060:SF30">
    <property type="entry name" value="CARBOXY-TERMINAL PROCESSING PROTEASE CTPA"/>
    <property type="match status" value="1"/>
</dbReference>
<evidence type="ECO:0000259" key="2">
    <source>
        <dbReference type="Pfam" id="PF03572"/>
    </source>
</evidence>
<dbReference type="GO" id="GO:0008236">
    <property type="term" value="F:serine-type peptidase activity"/>
    <property type="evidence" value="ECO:0007669"/>
    <property type="project" value="InterPro"/>
</dbReference>
<dbReference type="CDD" id="cd07561">
    <property type="entry name" value="Peptidase_S41_CPP_like"/>
    <property type="match status" value="1"/>
</dbReference>
<keyword evidence="5" id="KW-1185">Reference proteome</keyword>